<evidence type="ECO:0000256" key="2">
    <source>
        <dbReference type="SAM" id="Phobius"/>
    </source>
</evidence>
<keyword evidence="2" id="KW-1133">Transmembrane helix</keyword>
<dbReference type="Proteomes" id="UP001159659">
    <property type="component" value="Unassembled WGS sequence"/>
</dbReference>
<proteinExistence type="predicted"/>
<reference evidence="4" key="2">
    <citation type="submission" date="2022-12" db="EMBL/GenBank/DDBJ databases">
        <authorList>
            <person name="Webb A."/>
        </authorList>
    </citation>
    <scope>NUCLEOTIDE SEQUENCE</scope>
    <source>
        <strain evidence="4">Pf2</strain>
    </source>
</reference>
<evidence type="ECO:0000313" key="3">
    <source>
        <dbReference type="EMBL" id="CAH0485667.1"/>
    </source>
</evidence>
<accession>A0AAV0U8G9</accession>
<reference evidence="3 5" key="1">
    <citation type="submission" date="2021-11" db="EMBL/GenBank/DDBJ databases">
        <authorList>
            <person name="Islam A."/>
            <person name="Islam S."/>
            <person name="Flora M.S."/>
            <person name="Rahman M."/>
            <person name="Ziaur R.M."/>
            <person name="Epstein J.H."/>
            <person name="Hassan M."/>
            <person name="Klassen M."/>
            <person name="Woodard K."/>
            <person name="Webb A."/>
            <person name="Webby R.J."/>
            <person name="El Zowalaty M.E."/>
        </authorList>
    </citation>
    <scope>NUCLEOTIDE SEQUENCE [LARGE SCALE GENOMIC DNA]</scope>
    <source>
        <strain evidence="3">Pf1</strain>
    </source>
</reference>
<evidence type="ECO:0000313" key="5">
    <source>
        <dbReference type="Proteomes" id="UP001157938"/>
    </source>
</evidence>
<dbReference type="Proteomes" id="UP001157938">
    <property type="component" value="Unassembled WGS sequence"/>
</dbReference>
<feature type="compositionally biased region" description="Polar residues" evidence="1">
    <location>
        <begin position="57"/>
        <end position="74"/>
    </location>
</feature>
<evidence type="ECO:0000313" key="6">
    <source>
        <dbReference type="Proteomes" id="UP001159659"/>
    </source>
</evidence>
<feature type="transmembrane region" description="Helical" evidence="2">
    <location>
        <begin position="111"/>
        <end position="133"/>
    </location>
</feature>
<gene>
    <name evidence="3" type="ORF">PFR001_LOCUS1346</name>
    <name evidence="4" type="ORF">PFR002_LOCUS7095</name>
</gene>
<feature type="compositionally biased region" description="Polar residues" evidence="1">
    <location>
        <begin position="36"/>
        <end position="46"/>
    </location>
</feature>
<dbReference type="AlphaFoldDB" id="A0AAV0U8G9"/>
<organism evidence="4 6">
    <name type="scientific">Peronospora farinosa</name>
    <dbReference type="NCBI Taxonomy" id="134698"/>
    <lineage>
        <taxon>Eukaryota</taxon>
        <taxon>Sar</taxon>
        <taxon>Stramenopiles</taxon>
        <taxon>Oomycota</taxon>
        <taxon>Peronosporomycetes</taxon>
        <taxon>Peronosporales</taxon>
        <taxon>Peronosporaceae</taxon>
        <taxon>Peronospora</taxon>
    </lineage>
</organism>
<name>A0AAV0U8G9_9STRA</name>
<comment type="caution">
    <text evidence="4">The sequence shown here is derived from an EMBL/GenBank/DDBJ whole genome shotgun (WGS) entry which is preliminary data.</text>
</comment>
<keyword evidence="5" id="KW-1185">Reference proteome</keyword>
<sequence length="190" mass="19383">MVNAVQLSAPAQDDSANVVFATPAPTTFAPTPAPTNFSDPTLTPTAAPTGRAGLTPKKTSSNGDDATQSTKSAGTVGTAYSTEGTVGVAYVTTRAEYEAEKNASNDSGSSVTIPIVIIGCLVGVLAVVAAGVARRKRKAVVVEEGNDETNYSNSVHTPVAAKTKNFRAIYTPDAAEHETECSDAINGHGV</sequence>
<keyword evidence="2" id="KW-0812">Transmembrane</keyword>
<dbReference type="EMBL" id="CAKLBC010000277">
    <property type="protein sequence ID" value="CAH0485667.1"/>
    <property type="molecule type" value="Genomic_DNA"/>
</dbReference>
<evidence type="ECO:0000256" key="1">
    <source>
        <dbReference type="SAM" id="MobiDB-lite"/>
    </source>
</evidence>
<feature type="region of interest" description="Disordered" evidence="1">
    <location>
        <begin position="28"/>
        <end position="74"/>
    </location>
</feature>
<dbReference type="EMBL" id="CANTFK010000905">
    <property type="protein sequence ID" value="CAI5733132.1"/>
    <property type="molecule type" value="Genomic_DNA"/>
</dbReference>
<protein>
    <submittedName>
        <fullName evidence="4">Uncharacterized protein</fullName>
    </submittedName>
</protein>
<evidence type="ECO:0000313" key="4">
    <source>
        <dbReference type="EMBL" id="CAI5733132.1"/>
    </source>
</evidence>
<keyword evidence="2" id="KW-0472">Membrane</keyword>